<evidence type="ECO:0000313" key="3">
    <source>
        <dbReference type="Proteomes" id="UP000765509"/>
    </source>
</evidence>
<sequence length="824" mass="92925">MPDFYDKIEKSWLQLAPPVGPLSESLEPSTSAKRGGDFSETLAESAHSGHVDWEPTNTTPSPRALIPYQFDGKSSTWTSEQIQEPIASFRLTSPHMEPRSPASLQESPDSHHEGQNVSDRSKDLHGQSPENPESPRVYSNLKRKKDVAETKGVEKSTAPLRTSDVILQKATFQSELLWRKQNPKPEDFESQIRSYIATLFSQGTGWEIKMTEGKLNQRWKRWGEIKRQRNYSTDELVLGSISEWKTFARLYKENSHPRLQILQKKSHSSLLTYHTTTVAGNSLLKDLGLEKEEGKLLQKLHRQWFCKRTLVDGYAKNLFIKLNDQMILRIVDFANFSTLLKISLLNETFLPPPFEGKAKLAEAQKRALSFLKNFWRDLNIDALENTFELSNDFSTNKEASLFYNLFLAKSAASQRATPISWYVFEKWLKSENYTKSLNLELTAVLKWALNNNLMQEAIYHKAADDNANAKPLSNKEVYSLLNSLRSEVQSLKLACSSDAAEVQSLHMQLLSPPPPGASFQPLSHVSTSAYNCFMQEPYRAANHFGKLQGDGSNFLEWVASLNHILCVAFNFKASIEDFPSLLDRQLPQENQASSHFLDASIPHSFALCISVIPPRETEKEFFDTIKAQCCPGSCFHKLKAVCELLHMLMGNNSNAPKSNTSIFLLLHCTFAMFKKLGIKADKLKGLLAQATCRTPPTLDQTAFNQLITAAILSKGDEKPSSTFVGQVIINASQQGNEQAQELSPFVYRLSNPPEPPAPYLRPRSPYNPRLLPLTSEVCQPPNHLVDRFGTLCFHYRRAGHWHADCPHTRGVAHPNPQPPSPTPF</sequence>
<accession>A0A9Q3GCN6</accession>
<dbReference type="Proteomes" id="UP000765509">
    <property type="component" value="Unassembled WGS sequence"/>
</dbReference>
<dbReference type="AlphaFoldDB" id="A0A9Q3GCN6"/>
<feature type="region of interest" description="Disordered" evidence="1">
    <location>
        <begin position="16"/>
        <end position="156"/>
    </location>
</feature>
<name>A0A9Q3GCN6_9BASI</name>
<feature type="compositionally biased region" description="Basic and acidic residues" evidence="1">
    <location>
        <begin position="108"/>
        <end position="125"/>
    </location>
</feature>
<dbReference type="EMBL" id="AVOT02000370">
    <property type="protein sequence ID" value="MBW0462534.1"/>
    <property type="molecule type" value="Genomic_DNA"/>
</dbReference>
<reference evidence="2" key="1">
    <citation type="submission" date="2021-03" db="EMBL/GenBank/DDBJ databases">
        <title>Draft genome sequence of rust myrtle Austropuccinia psidii MF-1, a brazilian biotype.</title>
        <authorList>
            <person name="Quecine M.C."/>
            <person name="Pachon D.M.R."/>
            <person name="Bonatelli M.L."/>
            <person name="Correr F.H."/>
            <person name="Franceschini L.M."/>
            <person name="Leite T.F."/>
            <person name="Margarido G.R.A."/>
            <person name="Almeida C.A."/>
            <person name="Ferrarezi J.A."/>
            <person name="Labate C.A."/>
        </authorList>
    </citation>
    <scope>NUCLEOTIDE SEQUENCE</scope>
    <source>
        <strain evidence="2">MF-1</strain>
    </source>
</reference>
<dbReference type="OrthoDB" id="2505547at2759"/>
<gene>
    <name evidence="2" type="ORF">O181_002249</name>
</gene>
<evidence type="ECO:0000256" key="1">
    <source>
        <dbReference type="SAM" id="MobiDB-lite"/>
    </source>
</evidence>
<comment type="caution">
    <text evidence="2">The sequence shown here is derived from an EMBL/GenBank/DDBJ whole genome shotgun (WGS) entry which is preliminary data.</text>
</comment>
<proteinExistence type="predicted"/>
<keyword evidence="3" id="KW-1185">Reference proteome</keyword>
<evidence type="ECO:0000313" key="2">
    <source>
        <dbReference type="EMBL" id="MBW0462534.1"/>
    </source>
</evidence>
<organism evidence="2 3">
    <name type="scientific">Austropuccinia psidii MF-1</name>
    <dbReference type="NCBI Taxonomy" id="1389203"/>
    <lineage>
        <taxon>Eukaryota</taxon>
        <taxon>Fungi</taxon>
        <taxon>Dikarya</taxon>
        <taxon>Basidiomycota</taxon>
        <taxon>Pucciniomycotina</taxon>
        <taxon>Pucciniomycetes</taxon>
        <taxon>Pucciniales</taxon>
        <taxon>Sphaerophragmiaceae</taxon>
        <taxon>Austropuccinia</taxon>
    </lineage>
</organism>
<feature type="compositionally biased region" description="Polar residues" evidence="1">
    <location>
        <begin position="72"/>
        <end position="82"/>
    </location>
</feature>
<protein>
    <submittedName>
        <fullName evidence="2">Uncharacterized protein</fullName>
    </submittedName>
</protein>